<evidence type="ECO:0000313" key="3">
    <source>
        <dbReference type="Proteomes" id="UP000005940"/>
    </source>
</evidence>
<accession>A0A7G3UFY7</accession>
<proteinExistence type="predicted"/>
<reference evidence="2 3" key="1">
    <citation type="journal article" date="2012" name="J. Bacteriol.">
        <title>Draft genome of Streptomyces tsukubaensis NRRL 18488, the producer of the clinically important immunosuppressant tacrolimus (FK506).</title>
        <authorList>
            <person name="Barreiro C."/>
            <person name="Prieto C."/>
            <person name="Sola-Landa A."/>
            <person name="Solera E."/>
            <person name="Martinez-Castro M."/>
            <person name="Perez-Redondo R."/>
            <person name="Garcia-Estrada C."/>
            <person name="Aparicio J.F."/>
            <person name="Fernandez-Martinez L.T."/>
            <person name="Santos-Aberturas J."/>
            <person name="Salehi-Najafabadi Z."/>
            <person name="Rodriguez-Garcia A."/>
            <person name="Tauch A."/>
            <person name="Martin J.F."/>
        </authorList>
    </citation>
    <scope>NUCLEOTIDE SEQUENCE [LARGE SCALE GENOMIC DNA]</scope>
    <source>
        <strain evidence="3">DSM 42081 / NBRC 108919 / NRRL 18488 / 9993</strain>
    </source>
</reference>
<evidence type="ECO:0000313" key="2">
    <source>
        <dbReference type="EMBL" id="QKM68000.1"/>
    </source>
</evidence>
<name>A0A7G3UFY7_STRT9</name>
<dbReference type="EMBL" id="CP029159">
    <property type="protein sequence ID" value="QKM68000.1"/>
    <property type="molecule type" value="Genomic_DNA"/>
</dbReference>
<organism evidence="2 3">
    <name type="scientific">Streptomyces tsukubensis (strain DSM 42081 / NBRC 108919 / NRRL 18488 / 9993)</name>
    <dbReference type="NCBI Taxonomy" id="1114943"/>
    <lineage>
        <taxon>Bacteria</taxon>
        <taxon>Bacillati</taxon>
        <taxon>Actinomycetota</taxon>
        <taxon>Actinomycetes</taxon>
        <taxon>Kitasatosporales</taxon>
        <taxon>Streptomycetaceae</taxon>
        <taxon>Streptomyces</taxon>
    </lineage>
</organism>
<evidence type="ECO:0000256" key="1">
    <source>
        <dbReference type="SAM" id="MobiDB-lite"/>
    </source>
</evidence>
<dbReference type="Proteomes" id="UP000005940">
    <property type="component" value="Chromosome"/>
</dbReference>
<sequence length="185" mass="19974">MDITIPVATTPAITTVASAPPPIISSRRRRARAAEASARAAQSGVAPDGAVPSPKPARPPYGSWPKGGCPCGSPPCQGCWFRPSPAPHGGPPCPKLMPRILGPLIWTLLGSRASPSYRWGAPSHARSLRCRQSPTAPWAWRPGWYPHRVDSILRLAIHGTRPSPYAWRRGWCPHSLIQPGPKERT</sequence>
<protein>
    <submittedName>
        <fullName evidence="2">Uncharacterized protein</fullName>
    </submittedName>
</protein>
<dbReference type="AlphaFoldDB" id="A0A7G3UFY7"/>
<keyword evidence="3" id="KW-1185">Reference proteome</keyword>
<gene>
    <name evidence="2" type="ORF">STSU_013290</name>
</gene>
<feature type="region of interest" description="Disordered" evidence="1">
    <location>
        <begin position="18"/>
        <end position="59"/>
    </location>
</feature>